<dbReference type="EMBL" id="CP022203">
    <property type="protein sequence ID" value="ATB46228.1"/>
    <property type="molecule type" value="Genomic_DNA"/>
</dbReference>
<dbReference type="AlphaFoldDB" id="A0A250JRE6"/>
<reference evidence="1 2" key="1">
    <citation type="submission" date="2017-06" db="EMBL/GenBank/DDBJ databases">
        <title>Sequencing and comparative analysis of myxobacterial genomes.</title>
        <authorList>
            <person name="Rupp O."/>
            <person name="Goesmann A."/>
            <person name="Sogaard-Andersen L."/>
        </authorList>
    </citation>
    <scope>NUCLEOTIDE SEQUENCE [LARGE SCALE GENOMIC DNA]</scope>
    <source>
        <strain evidence="1 2">DSM 14697</strain>
    </source>
</reference>
<gene>
    <name evidence="1" type="ORF">MYMAC_001820</name>
</gene>
<accession>A0A250JRE6</accession>
<proteinExistence type="predicted"/>
<organism evidence="1 2">
    <name type="scientific">Corallococcus macrosporus DSM 14697</name>
    <dbReference type="NCBI Taxonomy" id="1189310"/>
    <lineage>
        <taxon>Bacteria</taxon>
        <taxon>Pseudomonadati</taxon>
        <taxon>Myxococcota</taxon>
        <taxon>Myxococcia</taxon>
        <taxon>Myxococcales</taxon>
        <taxon>Cystobacterineae</taxon>
        <taxon>Myxococcaceae</taxon>
        <taxon>Corallococcus</taxon>
    </lineage>
</organism>
<sequence length="167" mass="18412">MRVGVHGFRFDAHQQMTGVVLDTFHVLLCLDGRASIRRIMNDSVEVMDLGPGDVLVNPMSLRWSWSGAVEVLNIAVHPGYLEEAVRESMGGLVRLRPRAIPYAPGPSLVQLGWELHREVSTPGLLGARKQCATSAAQASHGVRSTVPWIRGGLRSALHEPRSVHRRR</sequence>
<dbReference type="KEGG" id="mmas:MYMAC_001820"/>
<dbReference type="RefSeq" id="WP_095957796.1">
    <property type="nucleotide sequence ID" value="NZ_CP022203.1"/>
</dbReference>
<keyword evidence="2" id="KW-1185">Reference proteome</keyword>
<name>A0A250JRE6_9BACT</name>
<evidence type="ECO:0000313" key="2">
    <source>
        <dbReference type="Proteomes" id="UP000217343"/>
    </source>
</evidence>
<dbReference type="Proteomes" id="UP000217343">
    <property type="component" value="Chromosome"/>
</dbReference>
<protein>
    <submittedName>
        <fullName evidence="1">Uncharacterized protein</fullName>
    </submittedName>
</protein>
<evidence type="ECO:0000313" key="1">
    <source>
        <dbReference type="EMBL" id="ATB46228.1"/>
    </source>
</evidence>